<organism evidence="4 5">
    <name type="scientific">Batillaria attramentaria</name>
    <dbReference type="NCBI Taxonomy" id="370345"/>
    <lineage>
        <taxon>Eukaryota</taxon>
        <taxon>Metazoa</taxon>
        <taxon>Spiralia</taxon>
        <taxon>Lophotrochozoa</taxon>
        <taxon>Mollusca</taxon>
        <taxon>Gastropoda</taxon>
        <taxon>Caenogastropoda</taxon>
        <taxon>Sorbeoconcha</taxon>
        <taxon>Cerithioidea</taxon>
        <taxon>Batillariidae</taxon>
        <taxon>Batillaria</taxon>
    </lineage>
</organism>
<protein>
    <submittedName>
        <fullName evidence="4">Uncharacterized protein</fullName>
    </submittedName>
</protein>
<comment type="similarity">
    <text evidence="1">Belongs to the Ntn-hydrolase family.</text>
</comment>
<evidence type="ECO:0000256" key="3">
    <source>
        <dbReference type="PIRSR" id="PIRSR600246-3"/>
    </source>
</evidence>
<dbReference type="CDD" id="cd04513">
    <property type="entry name" value="Glycosylasparaginase"/>
    <property type="match status" value="1"/>
</dbReference>
<dbReference type="Pfam" id="PF01112">
    <property type="entry name" value="Asparaginase_2"/>
    <property type="match status" value="2"/>
</dbReference>
<evidence type="ECO:0000256" key="1">
    <source>
        <dbReference type="ARBA" id="ARBA00010872"/>
    </source>
</evidence>
<accession>A0ABD0KA80</accession>
<dbReference type="AlphaFoldDB" id="A0ABD0KA80"/>
<reference evidence="4 5" key="1">
    <citation type="journal article" date="2023" name="Sci. Data">
        <title>Genome assembly of the Korean intertidal mud-creeper Batillaria attramentaria.</title>
        <authorList>
            <person name="Patra A.K."/>
            <person name="Ho P.T."/>
            <person name="Jun S."/>
            <person name="Lee S.J."/>
            <person name="Kim Y."/>
            <person name="Won Y.J."/>
        </authorList>
    </citation>
    <scope>NUCLEOTIDE SEQUENCE [LARGE SCALE GENOMIC DNA]</scope>
    <source>
        <strain evidence="4">Wonlab-2016</strain>
    </source>
</reference>
<sequence>MSSASATVVGTWAFSVEPVKLAGRLVNSGERCVDIVEKSLNVAEEDERYGPYFVGRGGKRNARGELEQDAAVMRGDDLAFGAVTALQGVSRPVSVARLVMEKSRHSMLTGQGAQDFALQHGFHLDQNITRVLSQSCGESVTPENETAHDTLGIIVLDKEGSVSAGVTTSGMAGKARGRVGDSALPGCGLYTDSEVGAACCSGDGDQIMKFCPSFHIVELMRQGMNPECACHTAVKRIIQRLGAAPVFELAVIALNTKGEVGAATTVEGWTDVKGGPKYPGFPYAVWTQGMEADPEIRVAKKIT</sequence>
<evidence type="ECO:0000313" key="5">
    <source>
        <dbReference type="Proteomes" id="UP001519460"/>
    </source>
</evidence>
<dbReference type="PANTHER" id="PTHR10188">
    <property type="entry name" value="L-ASPARAGINASE"/>
    <property type="match status" value="1"/>
</dbReference>
<dbReference type="Proteomes" id="UP001519460">
    <property type="component" value="Unassembled WGS sequence"/>
</dbReference>
<dbReference type="SUPFAM" id="SSF56235">
    <property type="entry name" value="N-terminal nucleophile aminohydrolases (Ntn hydrolases)"/>
    <property type="match status" value="1"/>
</dbReference>
<dbReference type="PANTHER" id="PTHR10188:SF16">
    <property type="entry name" value="N(4)-(BETA-N-ACETYLGLUCOSAMINYL)-L-ASPARAGINASE-LIKE"/>
    <property type="match status" value="1"/>
</dbReference>
<dbReference type="InterPro" id="IPR000246">
    <property type="entry name" value="Peptidase_T2"/>
</dbReference>
<dbReference type="FunFam" id="3.60.20.30:FF:000005">
    <property type="entry name" value="N(4)-(Beta-N-acetylglucosaminyl)-L-asparaginase"/>
    <property type="match status" value="1"/>
</dbReference>
<name>A0ABD0KA80_9CAEN</name>
<dbReference type="InterPro" id="IPR029055">
    <property type="entry name" value="Ntn_hydrolases_N"/>
</dbReference>
<evidence type="ECO:0000313" key="4">
    <source>
        <dbReference type="EMBL" id="KAK7483990.1"/>
    </source>
</evidence>
<feature type="active site" description="Nucleophile" evidence="2">
    <location>
        <position position="150"/>
    </location>
</feature>
<evidence type="ECO:0000256" key="2">
    <source>
        <dbReference type="PIRSR" id="PIRSR600246-1"/>
    </source>
</evidence>
<proteinExistence type="inferred from homology"/>
<gene>
    <name evidence="4" type="ORF">BaRGS_00024725</name>
</gene>
<comment type="caution">
    <text evidence="4">The sequence shown here is derived from an EMBL/GenBank/DDBJ whole genome shotgun (WGS) entry which is preliminary data.</text>
</comment>
<keyword evidence="5" id="KW-1185">Reference proteome</keyword>
<dbReference type="Gene3D" id="3.60.20.30">
    <property type="entry name" value="(Glycosyl)asparaginase"/>
    <property type="match status" value="1"/>
</dbReference>
<dbReference type="EMBL" id="JACVVK020000217">
    <property type="protein sequence ID" value="KAK7483990.1"/>
    <property type="molecule type" value="Genomic_DNA"/>
</dbReference>
<feature type="site" description="Cleavage; by autolysis" evidence="3">
    <location>
        <begin position="149"/>
        <end position="150"/>
    </location>
</feature>